<dbReference type="Gene3D" id="3.40.50.12190">
    <property type="match status" value="1"/>
</dbReference>
<gene>
    <name evidence="13" type="ORF">GDO81_017735</name>
</gene>
<feature type="compositionally biased region" description="Basic and acidic residues" evidence="10">
    <location>
        <begin position="32"/>
        <end position="50"/>
    </location>
</feature>
<dbReference type="InterPro" id="IPR008662">
    <property type="entry name" value="TOIP1/2"/>
</dbReference>
<keyword evidence="6 11" id="KW-0472">Membrane</keyword>
<keyword evidence="14" id="KW-1185">Reference proteome</keyword>
<name>A0AAV7A879_ENGPU</name>
<protein>
    <recommendedName>
        <fullName evidence="12">Torsin-1A-interacting protein 1/2 AAA+ activator domain-containing protein</fullName>
    </recommendedName>
</protein>
<evidence type="ECO:0000256" key="7">
    <source>
        <dbReference type="ARBA" id="ARBA00023180"/>
    </source>
</evidence>
<comment type="caution">
    <text evidence="13">The sequence shown here is derived from an EMBL/GenBank/DDBJ whole genome shotgun (WGS) entry which is preliminary data.</text>
</comment>
<keyword evidence="3" id="KW-0597">Phosphoprotein</keyword>
<keyword evidence="4 11" id="KW-0812">Transmembrane</keyword>
<keyword evidence="5 11" id="KW-1133">Transmembrane helix</keyword>
<evidence type="ECO:0000256" key="2">
    <source>
        <dbReference type="ARBA" id="ARBA00007860"/>
    </source>
</evidence>
<feature type="transmembrane region" description="Helical" evidence="11">
    <location>
        <begin position="81"/>
        <end position="101"/>
    </location>
</feature>
<evidence type="ECO:0000256" key="10">
    <source>
        <dbReference type="SAM" id="MobiDB-lite"/>
    </source>
</evidence>
<dbReference type="Pfam" id="PF05609">
    <property type="entry name" value="LAP1_C"/>
    <property type="match status" value="1"/>
</dbReference>
<evidence type="ECO:0000259" key="12">
    <source>
        <dbReference type="Pfam" id="PF05609"/>
    </source>
</evidence>
<dbReference type="GO" id="GO:0005635">
    <property type="term" value="C:nuclear envelope"/>
    <property type="evidence" value="ECO:0007669"/>
    <property type="project" value="UniProtKB-SubCell"/>
</dbReference>
<dbReference type="InterPro" id="IPR046753">
    <property type="entry name" value="TOIP1/2_C"/>
</dbReference>
<dbReference type="PANTHER" id="PTHR18843">
    <property type="entry name" value="TORSIN-1A-INTERACTING PROTEIN"/>
    <property type="match status" value="1"/>
</dbReference>
<sequence>MWRTTNHEAGSSLYHRYQTLKEDIKPQPVQRGARDGFSEEDEKKDKEVTQYHRQKASRTGLGKVEKINPSKKEKQGTCIKYLVLALVLFAGSAVAALLYMFPDTFQKVIADRLKLLGEQQQVKKDLKADFENLSSIFTNQSPQMWQRSRRILERHLENWKGNAEPAIILLTGALDAEQTLRCLGTQLADIYSSSLNGSYLLISGSDWASESNAKVKAHIDEKLDTGFRGTTQAAVLHRLELLPAGSLLILYKYCDHQSAVYKDVMLLLTVLLEEETLEKKIPLTDLEEKVRAFLIDKLTDSNGKSTHDGMDKDKFSGVWSRISHVVLPVYPDKNTGTCKLASDA</sequence>
<evidence type="ECO:0000256" key="8">
    <source>
        <dbReference type="ARBA" id="ARBA00023242"/>
    </source>
</evidence>
<evidence type="ECO:0000256" key="3">
    <source>
        <dbReference type="ARBA" id="ARBA00022553"/>
    </source>
</evidence>
<evidence type="ECO:0000256" key="9">
    <source>
        <dbReference type="ARBA" id="ARBA00037847"/>
    </source>
</evidence>
<dbReference type="GO" id="GO:0016020">
    <property type="term" value="C:membrane"/>
    <property type="evidence" value="ECO:0007669"/>
    <property type="project" value="TreeGrafter"/>
</dbReference>
<comment type="subcellular location">
    <subcellularLocation>
        <location evidence="9">Endomembrane system</location>
        <topology evidence="9">Single-pass membrane protein</topology>
    </subcellularLocation>
    <subcellularLocation>
        <location evidence="1">Nucleus envelope</location>
    </subcellularLocation>
</comment>
<dbReference type="GO" id="GO:0061024">
    <property type="term" value="P:membrane organization"/>
    <property type="evidence" value="ECO:0007669"/>
    <property type="project" value="TreeGrafter"/>
</dbReference>
<feature type="domain" description="Torsin-1A-interacting protein 1/2 AAA+ activator" evidence="12">
    <location>
        <begin position="122"/>
        <end position="334"/>
    </location>
</feature>
<keyword evidence="8" id="KW-0539">Nucleus</keyword>
<evidence type="ECO:0000313" key="14">
    <source>
        <dbReference type="Proteomes" id="UP000824782"/>
    </source>
</evidence>
<comment type="similarity">
    <text evidence="2">Belongs to the TOR1AIP family.</text>
</comment>
<dbReference type="GO" id="GO:0001671">
    <property type="term" value="F:ATPase activator activity"/>
    <property type="evidence" value="ECO:0007669"/>
    <property type="project" value="InterPro"/>
</dbReference>
<dbReference type="InterPro" id="IPR038599">
    <property type="entry name" value="LAP1C-like_C_sf"/>
</dbReference>
<dbReference type="Proteomes" id="UP000824782">
    <property type="component" value="Unassembled WGS sequence"/>
</dbReference>
<keyword evidence="7" id="KW-0325">Glycoprotein</keyword>
<organism evidence="13 14">
    <name type="scientific">Engystomops pustulosus</name>
    <name type="common">Tungara frog</name>
    <name type="synonym">Physalaemus pustulosus</name>
    <dbReference type="NCBI Taxonomy" id="76066"/>
    <lineage>
        <taxon>Eukaryota</taxon>
        <taxon>Metazoa</taxon>
        <taxon>Chordata</taxon>
        <taxon>Craniata</taxon>
        <taxon>Vertebrata</taxon>
        <taxon>Euteleostomi</taxon>
        <taxon>Amphibia</taxon>
        <taxon>Batrachia</taxon>
        <taxon>Anura</taxon>
        <taxon>Neobatrachia</taxon>
        <taxon>Hyloidea</taxon>
        <taxon>Leptodactylidae</taxon>
        <taxon>Leiuperinae</taxon>
        <taxon>Engystomops</taxon>
    </lineage>
</organism>
<feature type="region of interest" description="Disordered" evidence="10">
    <location>
        <begin position="20"/>
        <end position="60"/>
    </location>
</feature>
<proteinExistence type="inferred from homology"/>
<accession>A0AAV7A879</accession>
<evidence type="ECO:0000256" key="6">
    <source>
        <dbReference type="ARBA" id="ARBA00023136"/>
    </source>
</evidence>
<evidence type="ECO:0000256" key="11">
    <source>
        <dbReference type="SAM" id="Phobius"/>
    </source>
</evidence>
<evidence type="ECO:0000256" key="5">
    <source>
        <dbReference type="ARBA" id="ARBA00022989"/>
    </source>
</evidence>
<evidence type="ECO:0000256" key="4">
    <source>
        <dbReference type="ARBA" id="ARBA00022692"/>
    </source>
</evidence>
<dbReference type="EMBL" id="WNYA01000009">
    <property type="protein sequence ID" value="KAG8555525.1"/>
    <property type="molecule type" value="Genomic_DNA"/>
</dbReference>
<dbReference type="AlphaFoldDB" id="A0AAV7A879"/>
<dbReference type="PANTHER" id="PTHR18843:SF7">
    <property type="entry name" value="LAMINA-ASSOCIATED POLYPEPTIDE 1B ISOFORM 1-RELATED"/>
    <property type="match status" value="1"/>
</dbReference>
<reference evidence="13" key="1">
    <citation type="thesis" date="2020" institute="ProQuest LLC" country="789 East Eisenhower Parkway, Ann Arbor, MI, USA">
        <title>Comparative Genomics and Chromosome Evolution.</title>
        <authorList>
            <person name="Mudd A.B."/>
        </authorList>
    </citation>
    <scope>NUCLEOTIDE SEQUENCE</scope>
    <source>
        <strain evidence="13">237g6f4</strain>
        <tissue evidence="13">Blood</tissue>
    </source>
</reference>
<evidence type="ECO:0000256" key="1">
    <source>
        <dbReference type="ARBA" id="ARBA00004259"/>
    </source>
</evidence>
<evidence type="ECO:0000313" key="13">
    <source>
        <dbReference type="EMBL" id="KAG8555525.1"/>
    </source>
</evidence>